<reference evidence="2" key="1">
    <citation type="submission" date="2020-04" db="EMBL/GenBank/DDBJ databases">
        <title>Hybrid Assembly of Korean Phytophthora infestans isolates.</title>
        <authorList>
            <person name="Prokchorchik M."/>
            <person name="Lee Y."/>
            <person name="Seo J."/>
            <person name="Cho J.-H."/>
            <person name="Park Y.-E."/>
            <person name="Jang D.-C."/>
            <person name="Im J.-S."/>
            <person name="Choi J.-G."/>
            <person name="Park H.-J."/>
            <person name="Lee G.-B."/>
            <person name="Lee Y.-G."/>
            <person name="Hong S.-Y."/>
            <person name="Cho K."/>
            <person name="Sohn K.H."/>
        </authorList>
    </citation>
    <scope>NUCLEOTIDE SEQUENCE</scope>
    <source>
        <strain evidence="2">KR_1_A1</strain>
        <strain evidence="3">KR_2_A2</strain>
    </source>
</reference>
<dbReference type="EMBL" id="JAACNO010001023">
    <property type="protein sequence ID" value="KAF4143386.1"/>
    <property type="molecule type" value="Genomic_DNA"/>
</dbReference>
<feature type="compositionally biased region" description="Polar residues" evidence="1">
    <location>
        <begin position="195"/>
        <end position="209"/>
    </location>
</feature>
<comment type="caution">
    <text evidence="2">The sequence shown here is derived from an EMBL/GenBank/DDBJ whole genome shotgun (WGS) entry which is preliminary data.</text>
</comment>
<proteinExistence type="predicted"/>
<name>A0A833SUQ1_PHYIN</name>
<dbReference type="Proteomes" id="UP000704712">
    <property type="component" value="Unassembled WGS sequence"/>
</dbReference>
<dbReference type="AlphaFoldDB" id="A0A833SUQ1"/>
<feature type="region of interest" description="Disordered" evidence="1">
    <location>
        <begin position="302"/>
        <end position="442"/>
    </location>
</feature>
<gene>
    <name evidence="2" type="ORF">GN244_ATG09481</name>
    <name evidence="3" type="ORF">GN958_ATG07452</name>
</gene>
<dbReference type="Proteomes" id="UP000602510">
    <property type="component" value="Unassembled WGS sequence"/>
</dbReference>
<feature type="compositionally biased region" description="Basic and acidic residues" evidence="1">
    <location>
        <begin position="326"/>
        <end position="338"/>
    </location>
</feature>
<organism evidence="2 4">
    <name type="scientific">Phytophthora infestans</name>
    <name type="common">Potato late blight agent</name>
    <name type="synonym">Botrytis infestans</name>
    <dbReference type="NCBI Taxonomy" id="4787"/>
    <lineage>
        <taxon>Eukaryota</taxon>
        <taxon>Sar</taxon>
        <taxon>Stramenopiles</taxon>
        <taxon>Oomycota</taxon>
        <taxon>Peronosporomycetes</taxon>
        <taxon>Peronosporales</taxon>
        <taxon>Peronosporaceae</taxon>
        <taxon>Phytophthora</taxon>
    </lineage>
</organism>
<dbReference type="EMBL" id="WSZM01000198">
    <property type="protein sequence ID" value="KAF4038409.1"/>
    <property type="molecule type" value="Genomic_DNA"/>
</dbReference>
<keyword evidence="4" id="KW-1185">Reference proteome</keyword>
<accession>A0A833SUQ1</accession>
<protein>
    <submittedName>
        <fullName evidence="2">Uncharacterized protein</fullName>
    </submittedName>
</protein>
<feature type="region of interest" description="Disordered" evidence="1">
    <location>
        <begin position="173"/>
        <end position="241"/>
    </location>
</feature>
<feature type="compositionally biased region" description="Polar residues" evidence="1">
    <location>
        <begin position="390"/>
        <end position="406"/>
    </location>
</feature>
<sequence length="484" mass="54701">MATTPGVTEVAITFHNEQWTAEVARLLLEVDEGWVGYRDDFSWSWNDDTYTVYAAICEERGWKCTSLEASVAMLQALRTGEVSMKLSDSTHSSDGYAQWSLTEMRVVGSQMRDIVDGKSPTVRWSAQLAVFVEVMKVRDKTYAYHDRTVEDFAYRAGKFIPEAIRLQIDPKQTNGKVTPKTVRTARRTRRASSSGPINQTRRTTRSQSIEGYIDSDDEPLARLRRPRTRATGTAVRSATTMRSVQVLKRPVDLDEDSLYHDPTSEDEDLLWADESSQSVLEGSVPITQEITSQGELLPVQVAGNEQSSTPSQDLVDQAQPSPPQEDTTRQPSLKDDRQTFSATNQSRDSPRDDSPASSHVSPRVGDLVPPQSEHVQASRRPSLHQDEPVQQRQDTADPTQEGQYDDTSTRRPPRKHQRVHGPDANSRVRNSRTDSPHLFRSLNPYDRPAKPWGEFVVEVLLAERTARNEDELDYVRFVRGLYEI</sequence>
<evidence type="ECO:0000256" key="1">
    <source>
        <dbReference type="SAM" id="MobiDB-lite"/>
    </source>
</evidence>
<evidence type="ECO:0000313" key="4">
    <source>
        <dbReference type="Proteomes" id="UP000602510"/>
    </source>
</evidence>
<evidence type="ECO:0000313" key="3">
    <source>
        <dbReference type="EMBL" id="KAF4143386.1"/>
    </source>
</evidence>
<evidence type="ECO:0000313" key="2">
    <source>
        <dbReference type="EMBL" id="KAF4038409.1"/>
    </source>
</evidence>
<feature type="compositionally biased region" description="Polar residues" evidence="1">
    <location>
        <begin position="303"/>
        <end position="314"/>
    </location>
</feature>